<evidence type="ECO:0000313" key="11">
    <source>
        <dbReference type="EMBL" id="PZP01052.1"/>
    </source>
</evidence>
<dbReference type="InterPro" id="IPR036565">
    <property type="entry name" value="Mur-like_cat_sf"/>
</dbReference>
<protein>
    <recommendedName>
        <fullName evidence="7 8">UDP-N-acetylmuramoylalanine--D-glutamate ligase</fullName>
        <ecNumber evidence="7 8">6.3.2.9</ecNumber>
    </recommendedName>
    <alternativeName>
        <fullName evidence="7">D-glutamic acid-adding enzyme</fullName>
    </alternativeName>
    <alternativeName>
        <fullName evidence="7">UDP-N-acetylmuramoyl-L-alanyl-D-glutamate synthetase</fullName>
    </alternativeName>
</protein>
<dbReference type="InterPro" id="IPR036615">
    <property type="entry name" value="Mur_ligase_C_dom_sf"/>
</dbReference>
<comment type="caution">
    <text evidence="11">The sequence shown here is derived from an EMBL/GenBank/DDBJ whole genome shotgun (WGS) entry which is preliminary data.</text>
</comment>
<evidence type="ECO:0000256" key="2">
    <source>
        <dbReference type="ARBA" id="ARBA00004752"/>
    </source>
</evidence>
<dbReference type="GO" id="GO:0008360">
    <property type="term" value="P:regulation of cell shape"/>
    <property type="evidence" value="ECO:0007669"/>
    <property type="project" value="UniProtKB-KW"/>
</dbReference>
<dbReference type="Pfam" id="PF08245">
    <property type="entry name" value="Mur_ligase_M"/>
    <property type="match status" value="1"/>
</dbReference>
<keyword evidence="7 8" id="KW-0961">Cell wall biogenesis/degradation</keyword>
<keyword evidence="4 7" id="KW-0436">Ligase</keyword>
<comment type="subcellular location">
    <subcellularLocation>
        <location evidence="1 7 8">Cytoplasm</location>
    </subcellularLocation>
</comment>
<evidence type="ECO:0000256" key="3">
    <source>
        <dbReference type="ARBA" id="ARBA00022490"/>
    </source>
</evidence>
<feature type="domain" description="Mur ligase C-terminal" evidence="9">
    <location>
        <begin position="312"/>
        <end position="431"/>
    </location>
</feature>
<dbReference type="HAMAP" id="MF_00639">
    <property type="entry name" value="MurD"/>
    <property type="match status" value="1"/>
</dbReference>
<keyword evidence="7 8" id="KW-0131">Cell cycle</keyword>
<keyword evidence="7 8" id="KW-0133">Cell shape</keyword>
<keyword evidence="7 8" id="KW-0573">Peptidoglycan synthesis</keyword>
<dbReference type="UniPathway" id="UPA00219"/>
<evidence type="ECO:0000259" key="10">
    <source>
        <dbReference type="Pfam" id="PF08245"/>
    </source>
</evidence>
<dbReference type="Gene3D" id="3.40.50.720">
    <property type="entry name" value="NAD(P)-binding Rossmann-like Domain"/>
    <property type="match status" value="1"/>
</dbReference>
<dbReference type="Pfam" id="PF02875">
    <property type="entry name" value="Mur_ligase_C"/>
    <property type="match status" value="1"/>
</dbReference>
<keyword evidence="6 7" id="KW-0067">ATP-binding</keyword>
<dbReference type="SUPFAM" id="SSF51984">
    <property type="entry name" value="MurCD N-terminal domain"/>
    <property type="match status" value="1"/>
</dbReference>
<dbReference type="GO" id="GO:0008764">
    <property type="term" value="F:UDP-N-acetylmuramoylalanine-D-glutamate ligase activity"/>
    <property type="evidence" value="ECO:0007669"/>
    <property type="project" value="UniProtKB-UniRule"/>
</dbReference>
<dbReference type="GO" id="GO:0009252">
    <property type="term" value="P:peptidoglycan biosynthetic process"/>
    <property type="evidence" value="ECO:0007669"/>
    <property type="project" value="UniProtKB-UniRule"/>
</dbReference>
<feature type="binding site" evidence="7">
    <location>
        <begin position="119"/>
        <end position="125"/>
    </location>
    <ligand>
        <name>ATP</name>
        <dbReference type="ChEBI" id="CHEBI:30616"/>
    </ligand>
</feature>
<dbReference type="PANTHER" id="PTHR43692:SF1">
    <property type="entry name" value="UDP-N-ACETYLMURAMOYLALANINE--D-GLUTAMATE LIGASE"/>
    <property type="match status" value="1"/>
</dbReference>
<organism evidence="11 12">
    <name type="scientific">Corynebacterium urealyticum</name>
    <dbReference type="NCBI Taxonomy" id="43771"/>
    <lineage>
        <taxon>Bacteria</taxon>
        <taxon>Bacillati</taxon>
        <taxon>Actinomycetota</taxon>
        <taxon>Actinomycetes</taxon>
        <taxon>Mycobacteriales</taxon>
        <taxon>Corynebacteriaceae</taxon>
        <taxon>Corynebacterium</taxon>
    </lineage>
</organism>
<evidence type="ECO:0000256" key="6">
    <source>
        <dbReference type="ARBA" id="ARBA00022840"/>
    </source>
</evidence>
<dbReference type="EMBL" id="QFNY01000096">
    <property type="protein sequence ID" value="PZP01052.1"/>
    <property type="molecule type" value="Genomic_DNA"/>
</dbReference>
<dbReference type="PANTHER" id="PTHR43692">
    <property type="entry name" value="UDP-N-ACETYLMURAMOYLALANINE--D-GLUTAMATE LIGASE"/>
    <property type="match status" value="1"/>
</dbReference>
<comment type="catalytic activity">
    <reaction evidence="7 8">
        <text>UDP-N-acetyl-alpha-D-muramoyl-L-alanine + D-glutamate + ATP = UDP-N-acetyl-alpha-D-muramoyl-L-alanyl-D-glutamate + ADP + phosphate + H(+)</text>
        <dbReference type="Rhea" id="RHEA:16429"/>
        <dbReference type="ChEBI" id="CHEBI:15378"/>
        <dbReference type="ChEBI" id="CHEBI:29986"/>
        <dbReference type="ChEBI" id="CHEBI:30616"/>
        <dbReference type="ChEBI" id="CHEBI:43474"/>
        <dbReference type="ChEBI" id="CHEBI:83898"/>
        <dbReference type="ChEBI" id="CHEBI:83900"/>
        <dbReference type="ChEBI" id="CHEBI:456216"/>
        <dbReference type="EC" id="6.3.2.9"/>
    </reaction>
</comment>
<proteinExistence type="inferred from homology"/>
<comment type="function">
    <text evidence="7 8">Cell wall formation. Catalyzes the addition of glutamate to the nucleotide precursor UDP-N-acetylmuramoyl-L-alanine (UMA).</text>
</comment>
<comment type="pathway">
    <text evidence="2 7 8">Cell wall biogenesis; peptidoglycan biosynthesis.</text>
</comment>
<keyword evidence="5 7" id="KW-0547">Nucleotide-binding</keyword>
<evidence type="ECO:0000313" key="12">
    <source>
        <dbReference type="Proteomes" id="UP000249451"/>
    </source>
</evidence>
<dbReference type="GO" id="GO:0051301">
    <property type="term" value="P:cell division"/>
    <property type="evidence" value="ECO:0007669"/>
    <property type="project" value="UniProtKB-KW"/>
</dbReference>
<dbReference type="GO" id="GO:0005524">
    <property type="term" value="F:ATP binding"/>
    <property type="evidence" value="ECO:0007669"/>
    <property type="project" value="UniProtKB-UniRule"/>
</dbReference>
<dbReference type="EC" id="6.3.2.9" evidence="7 8"/>
<dbReference type="InterPro" id="IPR005762">
    <property type="entry name" value="MurD"/>
</dbReference>
<evidence type="ECO:0000259" key="9">
    <source>
        <dbReference type="Pfam" id="PF02875"/>
    </source>
</evidence>
<dbReference type="InterPro" id="IPR004101">
    <property type="entry name" value="Mur_ligase_C"/>
</dbReference>
<dbReference type="InterPro" id="IPR013221">
    <property type="entry name" value="Mur_ligase_cen"/>
</dbReference>
<dbReference type="Proteomes" id="UP000249451">
    <property type="component" value="Unassembled WGS sequence"/>
</dbReference>
<evidence type="ECO:0000256" key="7">
    <source>
        <dbReference type="HAMAP-Rule" id="MF_00639"/>
    </source>
</evidence>
<dbReference type="SUPFAM" id="SSF53244">
    <property type="entry name" value="MurD-like peptide ligases, peptide-binding domain"/>
    <property type="match status" value="1"/>
</dbReference>
<feature type="domain" description="Mur ligase central" evidence="10">
    <location>
        <begin position="117"/>
        <end position="230"/>
    </location>
</feature>
<evidence type="ECO:0000256" key="5">
    <source>
        <dbReference type="ARBA" id="ARBA00022741"/>
    </source>
</evidence>
<comment type="similarity">
    <text evidence="7">Belongs to the MurCDEF family.</text>
</comment>
<evidence type="ECO:0000256" key="8">
    <source>
        <dbReference type="RuleBase" id="RU003664"/>
    </source>
</evidence>
<reference evidence="11 12" key="1">
    <citation type="submission" date="2017-11" db="EMBL/GenBank/DDBJ databases">
        <title>Infants hospitalized years apart are colonized by the same room-sourced microbial strains.</title>
        <authorList>
            <person name="Brooks B."/>
            <person name="Olm M.R."/>
            <person name="Firek B.A."/>
            <person name="Baker R."/>
            <person name="Thomas B.C."/>
            <person name="Morowitz M.J."/>
            <person name="Banfield J.F."/>
        </authorList>
    </citation>
    <scope>NUCLEOTIDE SEQUENCE [LARGE SCALE GENOMIC DNA]</scope>
    <source>
        <strain evidence="11">S2_012_000_R3_87</strain>
    </source>
</reference>
<dbReference type="AlphaFoldDB" id="A0A2W5D1T5"/>
<gene>
    <name evidence="7" type="primary">murD</name>
    <name evidence="11" type="ORF">DI609_05130</name>
</gene>
<dbReference type="Gene3D" id="3.40.1190.10">
    <property type="entry name" value="Mur-like, catalytic domain"/>
    <property type="match status" value="1"/>
</dbReference>
<keyword evidence="7 8" id="KW-0132">Cell division</keyword>
<accession>A0A2W5D1T5</accession>
<dbReference type="GO" id="GO:0071555">
    <property type="term" value="P:cell wall organization"/>
    <property type="evidence" value="ECO:0007669"/>
    <property type="project" value="UniProtKB-KW"/>
</dbReference>
<dbReference type="NCBIfam" id="TIGR01087">
    <property type="entry name" value="murD"/>
    <property type="match status" value="1"/>
</dbReference>
<sequence length="456" mass="46675">MMLPDFLNGRVLIAGAGVSGRGCAAVLQGLGVDTTVADGNPESRARIAAELGVETVDAATVEPGDYSLVVTSPGWRPDSPLLVRAAAAGREVIGDVELAYRLDRAEVFGAPRRWLAVTGTNGKTTTTGMLAAIMAADEPRSGLRSQAVGNIGVSPFDALAADPRVDILVAELSSFQLHPEVGALLNLADDHLDWHGSFAAYAADKAKILHGTHAVIGIDDEYVREHWAGSTSATSFTHTEPATGQVGVSEGGLLVNDVAGMRATVIEDVTTIRPAGMAGVLDAAAAAAMAALAGAQPESITAGLESYVVAGHRGEIVLEQGGVTYIDNSKATNPHAAEVAMRGLDSVVWVAGGQLKGADVTDLLRTHAARLKAAVLVGVDKHVLARALGDAAPHVPVTLVDSHDPAGAMEEAVAAAVQHADAGDTVLLAPAAASLDMYTGMSQRGDLFAAAARRLA</sequence>
<evidence type="ECO:0000256" key="1">
    <source>
        <dbReference type="ARBA" id="ARBA00004496"/>
    </source>
</evidence>
<name>A0A2W5D1T5_9CORY</name>
<dbReference type="GO" id="GO:0005737">
    <property type="term" value="C:cytoplasm"/>
    <property type="evidence" value="ECO:0007669"/>
    <property type="project" value="UniProtKB-SubCell"/>
</dbReference>
<evidence type="ECO:0000256" key="4">
    <source>
        <dbReference type="ARBA" id="ARBA00022598"/>
    </source>
</evidence>
<dbReference type="Gene3D" id="3.90.190.20">
    <property type="entry name" value="Mur ligase, C-terminal domain"/>
    <property type="match status" value="1"/>
</dbReference>
<dbReference type="SUPFAM" id="SSF53623">
    <property type="entry name" value="MurD-like peptide ligases, catalytic domain"/>
    <property type="match status" value="1"/>
</dbReference>
<keyword evidence="3 7" id="KW-0963">Cytoplasm</keyword>